<gene>
    <name evidence="7" type="ORF">ACFO8L_39495</name>
</gene>
<keyword evidence="1 7" id="KW-0808">Transferase</keyword>
<dbReference type="InterPro" id="IPR011009">
    <property type="entry name" value="Kinase-like_dom_sf"/>
</dbReference>
<dbReference type="EC" id="2.7.11.1" evidence="7"/>
<dbReference type="RefSeq" id="WP_262849049.1">
    <property type="nucleotide sequence ID" value="NZ_JANZYP010000080.1"/>
</dbReference>
<dbReference type="Pfam" id="PF00069">
    <property type="entry name" value="Pkinase"/>
    <property type="match status" value="1"/>
</dbReference>
<proteinExistence type="predicted"/>
<dbReference type="InterPro" id="IPR008271">
    <property type="entry name" value="Ser/Thr_kinase_AS"/>
</dbReference>
<accession>A0ABV9EVR6</accession>
<dbReference type="CDD" id="cd14014">
    <property type="entry name" value="STKc_PknB_like"/>
    <property type="match status" value="1"/>
</dbReference>
<dbReference type="PANTHER" id="PTHR43289:SF34">
    <property type="entry name" value="SERINE_THREONINE-PROTEIN KINASE YBDM-RELATED"/>
    <property type="match status" value="1"/>
</dbReference>
<organism evidence="7 8">
    <name type="scientific">Sphaerisporangium corydalis</name>
    <dbReference type="NCBI Taxonomy" id="1441875"/>
    <lineage>
        <taxon>Bacteria</taxon>
        <taxon>Bacillati</taxon>
        <taxon>Actinomycetota</taxon>
        <taxon>Actinomycetes</taxon>
        <taxon>Streptosporangiales</taxon>
        <taxon>Streptosporangiaceae</taxon>
        <taxon>Sphaerisporangium</taxon>
    </lineage>
</organism>
<sequence>MTVPRVLRSGEPESIGDYRISTLLGEGGQGTVYLGRSADGTQVAIKLLHARFSPDAEVRRRFLREAEVAASVAAFCTARVISTGMAGDRPYIVSEYVPGPSLDHLVKTDGPRTGSGLERLAVATLTALASIHQVGIVHRDFKPANVILGPEGPVVIDFGIARALDHMTSSTHLVGTPAYMSPEQFTEAPVTVASDMFSWASTMVFAATGRMAFPAKAVPAILHAILNGQPDVSGVPDPLRAIVLACLAKEPSARPPAARLLRDLTGNHATPRTLLERQPGGPGTDPGSPPGPDLEPTSPGVRAAGTRSSRGPLARRWPVLAAAAAAVALAVTAAVIFVPSLHGGDKGAEAAAPGDGTFTLAAFSHVDVLDRFTDDTSGAYAAYRPENNETIPVISSGDGRFTGADSEPFFGMIAGPGLPSSGTAVSIVTAGTFAGTGAPEDSIFVGWVKDGNSYVTAWYNNTRKQSGLNVQVGGAFVSTPGETPLTLRRGDRFALLLSGTMITSYAESAGVWRRLGTAAIGDVLTTAQARQQYRYGFGLRGSSGGISITRTEGRSVPS</sequence>
<evidence type="ECO:0000259" key="6">
    <source>
        <dbReference type="PROSITE" id="PS50011"/>
    </source>
</evidence>
<dbReference type="Gene3D" id="1.10.510.10">
    <property type="entry name" value="Transferase(Phosphotransferase) domain 1"/>
    <property type="match status" value="1"/>
</dbReference>
<dbReference type="InterPro" id="IPR000719">
    <property type="entry name" value="Prot_kinase_dom"/>
</dbReference>
<feature type="region of interest" description="Disordered" evidence="5">
    <location>
        <begin position="263"/>
        <end position="309"/>
    </location>
</feature>
<dbReference type="EMBL" id="JBHSFN010000044">
    <property type="protein sequence ID" value="MFC4592229.1"/>
    <property type="molecule type" value="Genomic_DNA"/>
</dbReference>
<keyword evidence="2" id="KW-0547">Nucleotide-binding</keyword>
<evidence type="ECO:0000313" key="7">
    <source>
        <dbReference type="EMBL" id="MFC4592229.1"/>
    </source>
</evidence>
<dbReference type="Gene3D" id="3.30.200.20">
    <property type="entry name" value="Phosphorylase Kinase, domain 1"/>
    <property type="match status" value="1"/>
</dbReference>
<dbReference type="PROSITE" id="PS00108">
    <property type="entry name" value="PROTEIN_KINASE_ST"/>
    <property type="match status" value="1"/>
</dbReference>
<keyword evidence="3 7" id="KW-0418">Kinase</keyword>
<feature type="domain" description="Protein kinase" evidence="6">
    <location>
        <begin position="18"/>
        <end position="271"/>
    </location>
</feature>
<evidence type="ECO:0000256" key="3">
    <source>
        <dbReference type="ARBA" id="ARBA00022777"/>
    </source>
</evidence>
<dbReference type="SUPFAM" id="SSF56112">
    <property type="entry name" value="Protein kinase-like (PK-like)"/>
    <property type="match status" value="1"/>
</dbReference>
<dbReference type="Proteomes" id="UP001595891">
    <property type="component" value="Unassembled WGS sequence"/>
</dbReference>
<evidence type="ECO:0000256" key="5">
    <source>
        <dbReference type="SAM" id="MobiDB-lite"/>
    </source>
</evidence>
<reference evidence="8" key="1">
    <citation type="journal article" date="2019" name="Int. J. Syst. Evol. Microbiol.">
        <title>The Global Catalogue of Microorganisms (GCM) 10K type strain sequencing project: providing services to taxonomists for standard genome sequencing and annotation.</title>
        <authorList>
            <consortium name="The Broad Institute Genomics Platform"/>
            <consortium name="The Broad Institute Genome Sequencing Center for Infectious Disease"/>
            <person name="Wu L."/>
            <person name="Ma J."/>
        </authorList>
    </citation>
    <scope>NUCLEOTIDE SEQUENCE [LARGE SCALE GENOMIC DNA]</scope>
    <source>
        <strain evidence="8">CCUG 49560</strain>
    </source>
</reference>
<dbReference type="PROSITE" id="PS50011">
    <property type="entry name" value="PROTEIN_KINASE_DOM"/>
    <property type="match status" value="1"/>
</dbReference>
<dbReference type="GO" id="GO:0004674">
    <property type="term" value="F:protein serine/threonine kinase activity"/>
    <property type="evidence" value="ECO:0007669"/>
    <property type="project" value="UniProtKB-EC"/>
</dbReference>
<keyword evidence="8" id="KW-1185">Reference proteome</keyword>
<name>A0ABV9EVR6_9ACTN</name>
<evidence type="ECO:0000256" key="4">
    <source>
        <dbReference type="ARBA" id="ARBA00022840"/>
    </source>
</evidence>
<evidence type="ECO:0000256" key="1">
    <source>
        <dbReference type="ARBA" id="ARBA00022679"/>
    </source>
</evidence>
<evidence type="ECO:0000313" key="8">
    <source>
        <dbReference type="Proteomes" id="UP001595891"/>
    </source>
</evidence>
<evidence type="ECO:0000256" key="2">
    <source>
        <dbReference type="ARBA" id="ARBA00022741"/>
    </source>
</evidence>
<keyword evidence="4" id="KW-0067">ATP-binding</keyword>
<dbReference type="PANTHER" id="PTHR43289">
    <property type="entry name" value="MITOGEN-ACTIVATED PROTEIN KINASE KINASE KINASE 20-RELATED"/>
    <property type="match status" value="1"/>
</dbReference>
<protein>
    <submittedName>
        <fullName evidence="7">Serine/threonine-protein kinase</fullName>
        <ecNumber evidence="7">2.7.11.1</ecNumber>
    </submittedName>
</protein>
<comment type="caution">
    <text evidence="7">The sequence shown here is derived from an EMBL/GenBank/DDBJ whole genome shotgun (WGS) entry which is preliminary data.</text>
</comment>